<sequence>MKGTILSAALAALTLSVFAQPACANEAPHWSYDGDAAPQNWSKLSPDFHLCEQGKAQSPIDIKDALQVHPRPLKLSYQLPPVSVINNGHSVQVNVQQGDFATLDGERFVLQQFHFHSPSENTLNGKSFPMEAHFVHMDADGEIAVIAVMFETGQANPELEKIWQQMPEKAGGEPVALKEKVSLDGLLPKNLTHYRFSGSLTTPPCTEGVRWLVVKQPQTLSAAQLQKFQHVMHHANNRPVQGLHGRVVVAE</sequence>
<feature type="chain" id="PRO_5025084844" description="Carbonic anhydrase" evidence="10">
    <location>
        <begin position="25"/>
        <end position="251"/>
    </location>
</feature>
<reference evidence="13" key="2">
    <citation type="submission" date="2012-01" db="EMBL/GenBank/DDBJ databases">
        <title>Complete sequence of chromosome of Rahnella aquatilis CIP 78.65.</title>
        <authorList>
            <person name="Lucas S."/>
            <person name="Han J."/>
            <person name="Lapidus A."/>
            <person name="Cheng J.-F."/>
            <person name="Goodwin L."/>
            <person name="Pitluck S."/>
            <person name="Peters L."/>
            <person name="Ovchinnikova G."/>
            <person name="Held B."/>
            <person name="Detter J.C."/>
            <person name="Han C."/>
            <person name="Tapia R."/>
            <person name="Land M."/>
            <person name="Hauser L."/>
            <person name="Kyrpides N."/>
            <person name="Ivanova N."/>
            <person name="Pagani I."/>
            <person name="Sobecky P."/>
            <person name="Martinez R."/>
            <person name="Woyke T."/>
        </authorList>
    </citation>
    <scope>NUCLEOTIDE SEQUENCE [LARGE SCALE GENOMIC DNA]</scope>
    <source>
        <strain evidence="13">ATCC 33071 / DSM 4594 / JCM 1683 / NBRC 105701 / NCIMB 13365 / CIP 78.65</strain>
    </source>
</reference>
<dbReference type="InterPro" id="IPR001148">
    <property type="entry name" value="CA_dom"/>
</dbReference>
<dbReference type="PANTHER" id="PTHR18952">
    <property type="entry name" value="CARBONIC ANHYDRASE"/>
    <property type="match status" value="1"/>
</dbReference>
<keyword evidence="8 10" id="KW-0456">Lyase</keyword>
<evidence type="ECO:0000259" key="11">
    <source>
        <dbReference type="PROSITE" id="PS51144"/>
    </source>
</evidence>
<dbReference type="Proteomes" id="UP000009010">
    <property type="component" value="Chromosome"/>
</dbReference>
<comment type="cofactor">
    <cofactor evidence="1 10">
        <name>Zn(2+)</name>
        <dbReference type="ChEBI" id="CHEBI:29105"/>
    </cofactor>
</comment>
<dbReference type="CDD" id="cd03124">
    <property type="entry name" value="alpha_CA_prokaryotic_like"/>
    <property type="match status" value="1"/>
</dbReference>
<keyword evidence="13" id="KW-1185">Reference proteome</keyword>
<evidence type="ECO:0000256" key="2">
    <source>
        <dbReference type="ARBA" id="ARBA00002904"/>
    </source>
</evidence>
<comment type="similarity">
    <text evidence="3 10">Belongs to the alpha-carbonic anhydrase family.</text>
</comment>
<comment type="catalytic activity">
    <reaction evidence="9 10">
        <text>hydrogencarbonate + H(+) = CO2 + H2O</text>
        <dbReference type="Rhea" id="RHEA:10748"/>
        <dbReference type="ChEBI" id="CHEBI:15377"/>
        <dbReference type="ChEBI" id="CHEBI:15378"/>
        <dbReference type="ChEBI" id="CHEBI:16526"/>
        <dbReference type="ChEBI" id="CHEBI:17544"/>
        <dbReference type="EC" id="4.2.1.1"/>
    </reaction>
</comment>
<dbReference type="STRING" id="745277.Rahaq2_4128"/>
<name>H2IUB4_RAHAC</name>
<dbReference type="eggNOG" id="COG3338">
    <property type="taxonomic scope" value="Bacteria"/>
</dbReference>
<evidence type="ECO:0000256" key="1">
    <source>
        <dbReference type="ARBA" id="ARBA00001947"/>
    </source>
</evidence>
<dbReference type="SUPFAM" id="SSF51069">
    <property type="entry name" value="Carbonic anhydrase"/>
    <property type="match status" value="1"/>
</dbReference>
<dbReference type="PATRIC" id="fig|745277.3.peg.3962"/>
<dbReference type="PROSITE" id="PS51144">
    <property type="entry name" value="ALPHA_CA_2"/>
    <property type="match status" value="1"/>
</dbReference>
<dbReference type="GO" id="GO:0004089">
    <property type="term" value="F:carbonate dehydratase activity"/>
    <property type="evidence" value="ECO:0007669"/>
    <property type="project" value="UniProtKB-UniRule"/>
</dbReference>
<dbReference type="HOGENOM" id="CLU_039326_0_2_6"/>
<evidence type="ECO:0000256" key="5">
    <source>
        <dbReference type="ARBA" id="ARBA00014628"/>
    </source>
</evidence>
<evidence type="ECO:0000256" key="7">
    <source>
        <dbReference type="ARBA" id="ARBA00022833"/>
    </source>
</evidence>
<accession>H2IUB4</accession>
<evidence type="ECO:0000313" key="12">
    <source>
        <dbReference type="EMBL" id="AEX53896.1"/>
    </source>
</evidence>
<feature type="signal peptide" evidence="10">
    <location>
        <begin position="1"/>
        <end position="24"/>
    </location>
</feature>
<organism evidence="12 13">
    <name type="scientific">Rahnella aquatilis (strain ATCC 33071 / DSM 4594 / JCM 1683 / NBRC 105701 / NCIMB 13365 / CIP 78.65)</name>
    <dbReference type="NCBI Taxonomy" id="745277"/>
    <lineage>
        <taxon>Bacteria</taxon>
        <taxon>Pseudomonadati</taxon>
        <taxon>Pseudomonadota</taxon>
        <taxon>Gammaproteobacteria</taxon>
        <taxon>Enterobacterales</taxon>
        <taxon>Yersiniaceae</taxon>
        <taxon>Rahnella</taxon>
    </lineage>
</organism>
<reference evidence="12 13" key="1">
    <citation type="journal article" date="2012" name="J. Bacteriol.">
        <title>Complete Genome Sequence of Rahnella aquatilis CIP 78.65.</title>
        <authorList>
            <person name="Martinez R.J."/>
            <person name="Bruce D."/>
            <person name="Detter C."/>
            <person name="Goodwin L.A."/>
            <person name="Han J."/>
            <person name="Han C.S."/>
            <person name="Held B."/>
            <person name="Land M.L."/>
            <person name="Mikhailova N."/>
            <person name="Nolan M."/>
            <person name="Pennacchio L."/>
            <person name="Pitluck S."/>
            <person name="Tapia R."/>
            <person name="Woyke T."/>
            <person name="Sobecky P.A."/>
        </authorList>
    </citation>
    <scope>NUCLEOTIDE SEQUENCE [LARGE SCALE GENOMIC DNA]</scope>
    <source>
        <strain evidence="13">ATCC 33071 / DSM 4594 / JCM 1683 / NBRC 105701 / NCIMB 13365 / CIP 78.65</strain>
    </source>
</reference>
<evidence type="ECO:0000256" key="9">
    <source>
        <dbReference type="ARBA" id="ARBA00048348"/>
    </source>
</evidence>
<keyword evidence="7 10" id="KW-0862">Zinc</keyword>
<dbReference type="PROSITE" id="PS00162">
    <property type="entry name" value="ALPHA_CA_1"/>
    <property type="match status" value="1"/>
</dbReference>
<keyword evidence="10" id="KW-0732">Signal</keyword>
<dbReference type="InterPro" id="IPR036398">
    <property type="entry name" value="CA_dom_sf"/>
</dbReference>
<gene>
    <name evidence="12" type="ordered locus">Rahaq2_4128</name>
</gene>
<dbReference type="AlphaFoldDB" id="H2IUB4"/>
<evidence type="ECO:0000256" key="6">
    <source>
        <dbReference type="ARBA" id="ARBA00022723"/>
    </source>
</evidence>
<dbReference type="EC" id="4.2.1.1" evidence="4 10"/>
<dbReference type="InterPro" id="IPR018338">
    <property type="entry name" value="Carbonic_anhydrase_a-class_CS"/>
</dbReference>
<dbReference type="RefSeq" id="WP_015698935.1">
    <property type="nucleotide sequence ID" value="NC_016818.1"/>
</dbReference>
<protein>
    <recommendedName>
        <fullName evidence="5 10">Carbonic anhydrase</fullName>
        <ecNumber evidence="4 10">4.2.1.1</ecNumber>
    </recommendedName>
</protein>
<keyword evidence="6 10" id="KW-0479">Metal-binding</keyword>
<evidence type="ECO:0000256" key="8">
    <source>
        <dbReference type="ARBA" id="ARBA00023239"/>
    </source>
</evidence>
<proteinExistence type="inferred from homology"/>
<evidence type="ECO:0000313" key="13">
    <source>
        <dbReference type="Proteomes" id="UP000009010"/>
    </source>
</evidence>
<dbReference type="InterPro" id="IPR023561">
    <property type="entry name" value="Carbonic_anhydrase_a-class"/>
</dbReference>
<dbReference type="SMART" id="SM01057">
    <property type="entry name" value="Carb_anhydrase"/>
    <property type="match status" value="1"/>
</dbReference>
<feature type="domain" description="Alpha-carbonic anhydrase" evidence="11">
    <location>
        <begin position="28"/>
        <end position="251"/>
    </location>
</feature>
<comment type="function">
    <text evidence="2 10">Reversible hydration of carbon dioxide.</text>
</comment>
<evidence type="ECO:0000256" key="3">
    <source>
        <dbReference type="ARBA" id="ARBA00010718"/>
    </source>
</evidence>
<evidence type="ECO:0000256" key="10">
    <source>
        <dbReference type="RuleBase" id="RU367011"/>
    </source>
</evidence>
<dbReference type="Gene3D" id="3.10.200.10">
    <property type="entry name" value="Alpha carbonic anhydrase"/>
    <property type="match status" value="1"/>
</dbReference>
<dbReference type="PANTHER" id="PTHR18952:SF265">
    <property type="entry name" value="CARBONIC ANHYDRASE"/>
    <property type="match status" value="1"/>
</dbReference>
<evidence type="ECO:0000256" key="4">
    <source>
        <dbReference type="ARBA" id="ARBA00012925"/>
    </source>
</evidence>
<dbReference type="Pfam" id="PF00194">
    <property type="entry name" value="Carb_anhydrase"/>
    <property type="match status" value="1"/>
</dbReference>
<dbReference type="GO" id="GO:0008270">
    <property type="term" value="F:zinc ion binding"/>
    <property type="evidence" value="ECO:0007669"/>
    <property type="project" value="UniProtKB-UniRule"/>
</dbReference>
<dbReference type="EMBL" id="CP003244">
    <property type="protein sequence ID" value="AEX53896.1"/>
    <property type="molecule type" value="Genomic_DNA"/>
</dbReference>
<dbReference type="KEGG" id="raq:Rahaq2_4128"/>
<dbReference type="InterPro" id="IPR041891">
    <property type="entry name" value="Alpha_CA_prokaryot-like"/>
</dbReference>